<dbReference type="Pfam" id="PF06985">
    <property type="entry name" value="HET"/>
    <property type="match status" value="1"/>
</dbReference>
<evidence type="ECO:0000259" key="1">
    <source>
        <dbReference type="Pfam" id="PF06985"/>
    </source>
</evidence>
<accession>A0A517LPL3</accession>
<feature type="domain" description="Heterokaryon incompatibility" evidence="1">
    <location>
        <begin position="22"/>
        <end position="106"/>
    </location>
</feature>
<proteinExistence type="predicted"/>
<dbReference type="Proteomes" id="UP000316270">
    <property type="component" value="Chromosome 18"/>
</dbReference>
<protein>
    <submittedName>
        <fullName evidence="3">Uncharacterized protein</fullName>
    </submittedName>
</protein>
<organism evidence="3 4">
    <name type="scientific">Venturia effusa</name>
    <dbReference type="NCBI Taxonomy" id="50376"/>
    <lineage>
        <taxon>Eukaryota</taxon>
        <taxon>Fungi</taxon>
        <taxon>Dikarya</taxon>
        <taxon>Ascomycota</taxon>
        <taxon>Pezizomycotina</taxon>
        <taxon>Dothideomycetes</taxon>
        <taxon>Pleosporomycetidae</taxon>
        <taxon>Venturiales</taxon>
        <taxon>Venturiaceae</taxon>
        <taxon>Venturia</taxon>
    </lineage>
</organism>
<dbReference type="STRING" id="50376.A0A517LPL3"/>
<feature type="domain" description="DUF8212" evidence="2">
    <location>
        <begin position="219"/>
        <end position="247"/>
    </location>
</feature>
<dbReference type="InterPro" id="IPR010730">
    <property type="entry name" value="HET"/>
</dbReference>
<dbReference type="AlphaFoldDB" id="A0A517LPL3"/>
<reference evidence="3 4" key="1">
    <citation type="submission" date="2019-07" db="EMBL/GenBank/DDBJ databases">
        <title>Finished genome of Venturia effusa.</title>
        <authorList>
            <person name="Young C.A."/>
            <person name="Cox M.P."/>
            <person name="Ganley A.R.D."/>
            <person name="David W.J."/>
        </authorList>
    </citation>
    <scope>NUCLEOTIDE SEQUENCE [LARGE SCALE GENOMIC DNA]</scope>
    <source>
        <strain evidence="4">albino</strain>
    </source>
</reference>
<evidence type="ECO:0000313" key="3">
    <source>
        <dbReference type="EMBL" id="QDS77536.1"/>
    </source>
</evidence>
<name>A0A517LPL3_9PEZI</name>
<dbReference type="PANTHER" id="PTHR10622:SF12">
    <property type="entry name" value="HET DOMAIN-CONTAINING PROTEIN"/>
    <property type="match status" value="1"/>
</dbReference>
<dbReference type="PANTHER" id="PTHR10622">
    <property type="entry name" value="HET DOMAIN-CONTAINING PROTEIN"/>
    <property type="match status" value="1"/>
</dbReference>
<dbReference type="Pfam" id="PF26640">
    <property type="entry name" value="DUF8212"/>
    <property type="match status" value="1"/>
</dbReference>
<sequence length="545" mass="62082">MRLINTTTHELHDFPYHPMPEYAILSHTWGDDEVIFQEMTHSSRFSKAGYTKIRGTCQLAIEHGLQYAWIDTCCIDKSSSAELTESINSMFQWYKNAAVCYVYLQDLPVHVGFEEGLPKCRWLTRGWTLQELLAPENIEFFDEGWKRRGTKFDYVNNIADCSGIPVAVLRGERDMARCSVARRMAWASKRQTSRIEDQAYSLLGIFDVNMPMIYGEGPKAFRRLQEEIVKRNNDLIILAWDNLRERKARAMGLFAESSASFASTSDVDASNNSAASFTVTNKGLVISGIPLLSVAYPAAIYGECNAELYCIYLGVCGPRSAAVGLILRRIGPGYFYRDGSTPMAGFRSDLNDQLLNLTDNIDFCIIVDLPEEFDLPDSFRSLSLHVPQHRLFSLRDQCPDSLWDITDRAFLNVDRYNYCKYPVVMAMIFSASVLDVYVDIVVLCERNWETSLPLCRVFNLADHRRATKFIFQEKHGERHLHWDELELQAPELCGLGNEVVVVVHDISHRVTAHFEEEIVPKISTSRPVFTLKLHVSPLESAHART</sequence>
<keyword evidence="4" id="KW-1185">Reference proteome</keyword>
<dbReference type="EMBL" id="CP042202">
    <property type="protein sequence ID" value="QDS77536.1"/>
    <property type="molecule type" value="Genomic_DNA"/>
</dbReference>
<evidence type="ECO:0000313" key="4">
    <source>
        <dbReference type="Proteomes" id="UP000316270"/>
    </source>
</evidence>
<dbReference type="InterPro" id="IPR058525">
    <property type="entry name" value="DUF8212"/>
</dbReference>
<gene>
    <name evidence="3" type="ORF">FKW77_000947</name>
</gene>
<evidence type="ECO:0000259" key="2">
    <source>
        <dbReference type="Pfam" id="PF26640"/>
    </source>
</evidence>
<dbReference type="OrthoDB" id="20872at2759"/>